<evidence type="ECO:0000256" key="10">
    <source>
        <dbReference type="RuleBase" id="RU000594"/>
    </source>
</evidence>
<dbReference type="Pfam" id="PF01252">
    <property type="entry name" value="Peptidase_A8"/>
    <property type="match status" value="1"/>
</dbReference>
<comment type="similarity">
    <text evidence="1 9 11">Belongs to the peptidase A8 family.</text>
</comment>
<evidence type="ECO:0000256" key="2">
    <source>
        <dbReference type="ARBA" id="ARBA00022475"/>
    </source>
</evidence>
<evidence type="ECO:0000256" key="1">
    <source>
        <dbReference type="ARBA" id="ARBA00006139"/>
    </source>
</evidence>
<organism evidence="12 13">
    <name type="scientific">Thermosipho melanesiensis</name>
    <dbReference type="NCBI Taxonomy" id="46541"/>
    <lineage>
        <taxon>Bacteria</taxon>
        <taxon>Thermotogati</taxon>
        <taxon>Thermotogota</taxon>
        <taxon>Thermotogae</taxon>
        <taxon>Thermotogales</taxon>
        <taxon>Fervidobacteriaceae</taxon>
        <taxon>Thermosipho</taxon>
    </lineage>
</organism>
<feature type="active site" evidence="9">
    <location>
        <position position="104"/>
    </location>
</feature>
<keyword evidence="4 9" id="KW-0812">Transmembrane</keyword>
<keyword evidence="3 9" id="KW-0645">Protease</keyword>
<dbReference type="PANTHER" id="PTHR33695">
    <property type="entry name" value="LIPOPROTEIN SIGNAL PEPTIDASE"/>
    <property type="match status" value="1"/>
</dbReference>
<dbReference type="EC" id="3.4.23.36" evidence="9"/>
<evidence type="ECO:0000256" key="11">
    <source>
        <dbReference type="RuleBase" id="RU004181"/>
    </source>
</evidence>
<dbReference type="Proteomes" id="UP000185490">
    <property type="component" value="Chromosome"/>
</dbReference>
<evidence type="ECO:0000256" key="7">
    <source>
        <dbReference type="ARBA" id="ARBA00022989"/>
    </source>
</evidence>
<sequence length="181" mass="20755">MFWITLAFVIDQITKYIATNYWRFNPKKVLFFYFTYATNKGVAFGLFSNSKEIVVYLTLAITIFLSIIPLVKRLDFLTNMFLGFIIGGALGNVVDRIRFGYVVDFVTMPYWPTIYNLADFFILLGGIGIAIISLRRRDVGNSSNSTGEGLEIRQIYSRKSTRLDIENVHSKSDQEWNGNSK</sequence>
<keyword evidence="13" id="KW-1185">Reference proteome</keyword>
<dbReference type="RefSeq" id="WP_012057209.1">
    <property type="nucleotide sequence ID" value="NZ_CP007389.1"/>
</dbReference>
<evidence type="ECO:0000313" key="13">
    <source>
        <dbReference type="Proteomes" id="UP000185490"/>
    </source>
</evidence>
<evidence type="ECO:0000256" key="4">
    <source>
        <dbReference type="ARBA" id="ARBA00022692"/>
    </source>
</evidence>
<dbReference type="EMBL" id="CP007389">
    <property type="protein sequence ID" value="APT73968.1"/>
    <property type="molecule type" value="Genomic_DNA"/>
</dbReference>
<feature type="active site" evidence="9">
    <location>
        <position position="119"/>
    </location>
</feature>
<comment type="catalytic activity">
    <reaction evidence="9 10">
        <text>Release of signal peptides from bacterial membrane prolipoproteins. Hydrolyzes -Xaa-Yaa-Zaa-|-(S,diacylglyceryl)Cys-, in which Xaa is hydrophobic (preferably Leu), and Yaa (Ala or Ser) and Zaa (Gly or Ala) have small, neutral side chains.</text>
        <dbReference type="EC" id="3.4.23.36"/>
    </reaction>
</comment>
<protein>
    <recommendedName>
        <fullName evidence="9">Lipoprotein signal peptidase</fullName>
        <ecNumber evidence="9">3.4.23.36</ecNumber>
    </recommendedName>
    <alternativeName>
        <fullName evidence="9">Prolipoprotein signal peptidase</fullName>
    </alternativeName>
    <alternativeName>
        <fullName evidence="9">Signal peptidase II</fullName>
        <shortName evidence="9">SPase II</shortName>
    </alternativeName>
</protein>
<dbReference type="PANTHER" id="PTHR33695:SF1">
    <property type="entry name" value="LIPOPROTEIN SIGNAL PEPTIDASE"/>
    <property type="match status" value="1"/>
</dbReference>
<feature type="transmembrane region" description="Helical" evidence="9">
    <location>
        <begin position="29"/>
        <end position="47"/>
    </location>
</feature>
<gene>
    <name evidence="9" type="primary">lspA</name>
    <name evidence="12" type="ORF">BW47_05295</name>
</gene>
<comment type="subcellular location">
    <subcellularLocation>
        <location evidence="9">Cell membrane</location>
        <topology evidence="9">Multi-pass membrane protein</topology>
    </subcellularLocation>
</comment>
<feature type="transmembrane region" description="Helical" evidence="9">
    <location>
        <begin position="76"/>
        <end position="94"/>
    </location>
</feature>
<evidence type="ECO:0000256" key="5">
    <source>
        <dbReference type="ARBA" id="ARBA00022750"/>
    </source>
</evidence>
<comment type="pathway">
    <text evidence="9">Protein modification; lipoprotein biosynthesis (signal peptide cleavage).</text>
</comment>
<reference evidence="12 13" key="1">
    <citation type="submission" date="2014-02" db="EMBL/GenBank/DDBJ databases">
        <title>Diversity of Thermotogales isolates from hydrothermal vents.</title>
        <authorList>
            <person name="Haverkamp T.H.A."/>
            <person name="Lossouarn J."/>
            <person name="Geslin C."/>
            <person name="Nesbo C.L."/>
        </authorList>
    </citation>
    <scope>NUCLEOTIDE SEQUENCE [LARGE SCALE GENOMIC DNA]</scope>
    <source>
        <strain evidence="12 13">431</strain>
    </source>
</reference>
<evidence type="ECO:0000256" key="3">
    <source>
        <dbReference type="ARBA" id="ARBA00022670"/>
    </source>
</evidence>
<feature type="transmembrane region" description="Helical" evidence="9">
    <location>
        <begin position="53"/>
        <end position="71"/>
    </location>
</feature>
<evidence type="ECO:0000256" key="8">
    <source>
        <dbReference type="ARBA" id="ARBA00023136"/>
    </source>
</evidence>
<keyword evidence="8 9" id="KW-0472">Membrane</keyword>
<accession>A0ABN4UUW4</accession>
<dbReference type="PROSITE" id="PS00855">
    <property type="entry name" value="SPASE_II"/>
    <property type="match status" value="1"/>
</dbReference>
<comment type="function">
    <text evidence="9 10">This protein specifically catalyzes the removal of signal peptides from prolipoproteins.</text>
</comment>
<dbReference type="HAMAP" id="MF_00161">
    <property type="entry name" value="LspA"/>
    <property type="match status" value="1"/>
</dbReference>
<keyword evidence="7 9" id="KW-1133">Transmembrane helix</keyword>
<proteinExistence type="inferred from homology"/>
<feature type="transmembrane region" description="Helical" evidence="9">
    <location>
        <begin position="114"/>
        <end position="134"/>
    </location>
</feature>
<keyword evidence="6 9" id="KW-0378">Hydrolase</keyword>
<evidence type="ECO:0000313" key="12">
    <source>
        <dbReference type="EMBL" id="APT73968.1"/>
    </source>
</evidence>
<keyword evidence="5 9" id="KW-0064">Aspartyl protease</keyword>
<dbReference type="PRINTS" id="PR00781">
    <property type="entry name" value="LIPOSIGPTASE"/>
</dbReference>
<name>A0ABN4UUW4_9BACT</name>
<evidence type="ECO:0000256" key="6">
    <source>
        <dbReference type="ARBA" id="ARBA00022801"/>
    </source>
</evidence>
<dbReference type="InterPro" id="IPR001872">
    <property type="entry name" value="Peptidase_A8"/>
</dbReference>
<dbReference type="NCBIfam" id="TIGR00077">
    <property type="entry name" value="lspA"/>
    <property type="match status" value="1"/>
</dbReference>
<keyword evidence="2 9" id="KW-1003">Cell membrane</keyword>
<evidence type="ECO:0000256" key="9">
    <source>
        <dbReference type="HAMAP-Rule" id="MF_00161"/>
    </source>
</evidence>